<keyword evidence="2" id="KW-1185">Reference proteome</keyword>
<evidence type="ECO:0000313" key="2">
    <source>
        <dbReference type="Proteomes" id="UP000015104"/>
    </source>
</evidence>
<dbReference type="AlphaFoldDB" id="T1JQ83"/>
<accession>T1JQ83</accession>
<reference evidence="2" key="1">
    <citation type="submission" date="2011-08" db="EMBL/GenBank/DDBJ databases">
        <authorList>
            <person name="Rombauts S."/>
        </authorList>
    </citation>
    <scope>NUCLEOTIDE SEQUENCE</scope>
    <source>
        <strain evidence="2">London</strain>
    </source>
</reference>
<dbReference type="EMBL" id="CAEY01000437">
    <property type="status" value="NOT_ANNOTATED_CDS"/>
    <property type="molecule type" value="Genomic_DNA"/>
</dbReference>
<name>T1JQ83_TETUR</name>
<organism evidence="1 2">
    <name type="scientific">Tetranychus urticae</name>
    <name type="common">Two-spotted spider mite</name>
    <dbReference type="NCBI Taxonomy" id="32264"/>
    <lineage>
        <taxon>Eukaryota</taxon>
        <taxon>Metazoa</taxon>
        <taxon>Ecdysozoa</taxon>
        <taxon>Arthropoda</taxon>
        <taxon>Chelicerata</taxon>
        <taxon>Arachnida</taxon>
        <taxon>Acari</taxon>
        <taxon>Acariformes</taxon>
        <taxon>Trombidiformes</taxon>
        <taxon>Prostigmata</taxon>
        <taxon>Eleutherengona</taxon>
        <taxon>Raphignathae</taxon>
        <taxon>Tetranychoidea</taxon>
        <taxon>Tetranychidae</taxon>
        <taxon>Tetranychus</taxon>
    </lineage>
</organism>
<reference evidence="1" key="2">
    <citation type="submission" date="2015-06" db="UniProtKB">
        <authorList>
            <consortium name="EnsemblMetazoa"/>
        </authorList>
    </citation>
    <scope>IDENTIFICATION</scope>
</reference>
<evidence type="ECO:0000313" key="1">
    <source>
        <dbReference type="EnsemblMetazoa" id="tetur01g02290.1"/>
    </source>
</evidence>
<protein>
    <submittedName>
        <fullName evidence="1">Uncharacterized protein</fullName>
    </submittedName>
</protein>
<dbReference type="EnsemblMetazoa" id="tetur01g02290.1">
    <property type="protein sequence ID" value="tetur01g02290.1"/>
    <property type="gene ID" value="tetur01g02290"/>
</dbReference>
<dbReference type="Proteomes" id="UP000015104">
    <property type="component" value="Unassembled WGS sequence"/>
</dbReference>
<proteinExistence type="predicted"/>
<dbReference type="HOGENOM" id="CLU_567829_0_0_1"/>
<sequence>MDDLNQVTPSPLSSPPALRKRIRLLIHLLITTLSAVQIYSITIDYLYGEITNKVNLRYPDKFILPDVSLCFPFLDLINLTKADQQFGNFSSILRNRPFFEDYSSHNDVYTEIYSLLGNLTAKELNGLLKDIKHAVPVVKLAPTRRPNDISIGPQLVNADSSCEITHFIRQPSFCLTIRCLNETKQPLEYKREHIFQRPYNGVMLKIQLNPNVSIMASTVNVLFTSHSHLTQGKKQSAFRIGFNESPATHIITYSKIINLLIQDDYEISCFNYSLIGYLSRDDYLEACLNNASSQATGAVFYGTVQNFNDTSDHMSDFHQFYHEYLNPNETEREKKRQFYKFCREYCARQADKPDCHQEILYPVAFRKILRSDGIYEVLVRAPTSPFEINRYFPEYTLLDLLIYFASSLNFWFGLSLVSLSERFLNFYCNLFKRKKESKSQKNNLPIKLSKPKVASSKPMEVFVVQTRRPRVTKIKDISNELPTVYY</sequence>